<accession>A0A7W4JUX5</accession>
<dbReference type="Pfam" id="PF13561">
    <property type="entry name" value="adh_short_C2"/>
    <property type="match status" value="1"/>
</dbReference>
<dbReference type="AlphaFoldDB" id="A0A7W4JUX5"/>
<keyword evidence="4" id="KW-1185">Reference proteome</keyword>
<dbReference type="GO" id="GO:0016491">
    <property type="term" value="F:oxidoreductase activity"/>
    <property type="evidence" value="ECO:0007669"/>
    <property type="project" value="UniProtKB-KW"/>
</dbReference>
<dbReference type="SUPFAM" id="SSF51735">
    <property type="entry name" value="NAD(P)-binding Rossmann-fold domains"/>
    <property type="match status" value="1"/>
</dbReference>
<evidence type="ECO:0000256" key="2">
    <source>
        <dbReference type="ARBA" id="ARBA00023002"/>
    </source>
</evidence>
<gene>
    <name evidence="3" type="ORF">HLH34_15575</name>
</gene>
<evidence type="ECO:0000313" key="4">
    <source>
        <dbReference type="Proteomes" id="UP000555756"/>
    </source>
</evidence>
<organism evidence="3 4">
    <name type="scientific">Gluconacetobacter azotocaptans</name>
    <dbReference type="NCBI Taxonomy" id="142834"/>
    <lineage>
        <taxon>Bacteria</taxon>
        <taxon>Pseudomonadati</taxon>
        <taxon>Pseudomonadota</taxon>
        <taxon>Alphaproteobacteria</taxon>
        <taxon>Acetobacterales</taxon>
        <taxon>Acetobacteraceae</taxon>
        <taxon>Gluconacetobacter</taxon>
    </lineage>
</organism>
<sequence>MTQRVAIVTGGSRGIGAGIAVKLAADGFDVVISYARNADAAEKVVAEIAALGRRGIAVQADSGRVEDNCALVARAVAEFGRVDVLVCNAGTYPYAGVEAMTVEQVSRTLDLNVRGVMVEAIEAARHMGAGGRMIFIGSAFAERVPFANISLYAATKAALAGFARGLARDLGPRGITVNVVHPGPIDTELNPADSAGAELIRGFMALPQYGTTGDIADFVSYLASEKAGFITGTALTVDGGLTA</sequence>
<dbReference type="Proteomes" id="UP000555756">
    <property type="component" value="Unassembled WGS sequence"/>
</dbReference>
<dbReference type="PRINTS" id="PR00081">
    <property type="entry name" value="GDHRDH"/>
</dbReference>
<name>A0A7W4JUX5_9PROT</name>
<evidence type="ECO:0000256" key="1">
    <source>
        <dbReference type="ARBA" id="ARBA00006484"/>
    </source>
</evidence>
<dbReference type="RefSeq" id="WP_183120486.1">
    <property type="nucleotide sequence ID" value="NZ_JABEQF010000015.1"/>
</dbReference>
<dbReference type="PANTHER" id="PTHR43639">
    <property type="entry name" value="OXIDOREDUCTASE, SHORT-CHAIN DEHYDROGENASE/REDUCTASE FAMILY (AFU_ORTHOLOGUE AFUA_5G02870)"/>
    <property type="match status" value="1"/>
</dbReference>
<keyword evidence="2" id="KW-0560">Oxidoreductase</keyword>
<comment type="caution">
    <text evidence="3">The sequence shown here is derived from an EMBL/GenBank/DDBJ whole genome shotgun (WGS) entry which is preliminary data.</text>
</comment>
<dbReference type="PRINTS" id="PR00080">
    <property type="entry name" value="SDRFAMILY"/>
</dbReference>
<dbReference type="InterPro" id="IPR020904">
    <property type="entry name" value="Sc_DH/Rdtase_CS"/>
</dbReference>
<dbReference type="PROSITE" id="PS00061">
    <property type="entry name" value="ADH_SHORT"/>
    <property type="match status" value="1"/>
</dbReference>
<dbReference type="PANTHER" id="PTHR43639:SF1">
    <property type="entry name" value="SHORT-CHAIN DEHYDROGENASE_REDUCTASE FAMILY PROTEIN"/>
    <property type="match status" value="1"/>
</dbReference>
<protein>
    <submittedName>
        <fullName evidence="3">SDR family oxidoreductase</fullName>
    </submittedName>
</protein>
<dbReference type="InterPro" id="IPR002347">
    <property type="entry name" value="SDR_fam"/>
</dbReference>
<reference evidence="3 4" key="1">
    <citation type="submission" date="2020-04" db="EMBL/GenBank/DDBJ databases">
        <title>Description of novel Gluconacetobacter.</title>
        <authorList>
            <person name="Sombolestani A."/>
        </authorList>
    </citation>
    <scope>NUCLEOTIDE SEQUENCE [LARGE SCALE GENOMIC DNA]</scope>
    <source>
        <strain evidence="3 4">LMG 21311</strain>
    </source>
</reference>
<dbReference type="Gene3D" id="3.40.50.720">
    <property type="entry name" value="NAD(P)-binding Rossmann-like Domain"/>
    <property type="match status" value="1"/>
</dbReference>
<dbReference type="InterPro" id="IPR036291">
    <property type="entry name" value="NAD(P)-bd_dom_sf"/>
</dbReference>
<dbReference type="FunFam" id="3.40.50.720:FF:000084">
    <property type="entry name" value="Short-chain dehydrogenase reductase"/>
    <property type="match status" value="1"/>
</dbReference>
<dbReference type="EMBL" id="JABEQF010000015">
    <property type="protein sequence ID" value="MBB2191359.1"/>
    <property type="molecule type" value="Genomic_DNA"/>
</dbReference>
<proteinExistence type="inferred from homology"/>
<evidence type="ECO:0000313" key="3">
    <source>
        <dbReference type="EMBL" id="MBB2191359.1"/>
    </source>
</evidence>
<comment type="similarity">
    <text evidence="1">Belongs to the short-chain dehydrogenases/reductases (SDR) family.</text>
</comment>